<keyword evidence="2" id="KW-0472">Membrane</keyword>
<evidence type="ECO:0000256" key="1">
    <source>
        <dbReference type="SAM" id="MobiDB-lite"/>
    </source>
</evidence>
<dbReference type="HOGENOM" id="CLU_1390317_0_0_1"/>
<gene>
    <name evidence="4" type="primary">20352537</name>
    <name evidence="3" type="ORF">GGTG_12079</name>
</gene>
<reference evidence="4" key="5">
    <citation type="submission" date="2018-04" db="UniProtKB">
        <authorList>
            <consortium name="EnsemblFungi"/>
        </authorList>
    </citation>
    <scope>IDENTIFICATION</scope>
    <source>
        <strain evidence="4">R3-111a-1</strain>
    </source>
</reference>
<sequence length="196" mass="21039">MDSDLETTQPADKPRGWVAELSRDISMAWADIPLLASCFVSGICESITLTAASVFVSMQTGNTLYLALGAARIPVDQPLLWLRCLASMGAFWAGCLAFSHAARLLGPRRKLSLALSFLLQSALVCAAAAVAQSGAVPTFAQRSLGDQTALERLEVAARREADPLVVVPHRAARLPVRRPDRGQPQPWASTRCPQTC</sequence>
<feature type="transmembrane region" description="Helical" evidence="2">
    <location>
        <begin position="111"/>
        <end position="131"/>
    </location>
</feature>
<keyword evidence="2" id="KW-1133">Transmembrane helix</keyword>
<name>J3PF00_GAET3</name>
<proteinExistence type="predicted"/>
<evidence type="ECO:0000313" key="3">
    <source>
        <dbReference type="EMBL" id="EJT71058.1"/>
    </source>
</evidence>
<dbReference type="EMBL" id="GL385401">
    <property type="protein sequence ID" value="EJT71058.1"/>
    <property type="molecule type" value="Genomic_DNA"/>
</dbReference>
<organism evidence="3">
    <name type="scientific">Gaeumannomyces tritici (strain R3-111a-1)</name>
    <name type="common">Wheat and barley take-all root rot fungus</name>
    <name type="synonym">Gaeumannomyces graminis var. tritici</name>
    <dbReference type="NCBI Taxonomy" id="644352"/>
    <lineage>
        <taxon>Eukaryota</taxon>
        <taxon>Fungi</taxon>
        <taxon>Dikarya</taxon>
        <taxon>Ascomycota</taxon>
        <taxon>Pezizomycotina</taxon>
        <taxon>Sordariomycetes</taxon>
        <taxon>Sordariomycetidae</taxon>
        <taxon>Magnaporthales</taxon>
        <taxon>Magnaporthaceae</taxon>
        <taxon>Gaeumannomyces</taxon>
    </lineage>
</organism>
<reference evidence="5" key="1">
    <citation type="submission" date="2010-07" db="EMBL/GenBank/DDBJ databases">
        <title>The genome sequence of Gaeumannomyces graminis var. tritici strain R3-111a-1.</title>
        <authorList>
            <consortium name="The Broad Institute Genome Sequencing Platform"/>
            <person name="Ma L.-J."/>
            <person name="Dead R."/>
            <person name="Young S."/>
            <person name="Zeng Q."/>
            <person name="Koehrsen M."/>
            <person name="Alvarado L."/>
            <person name="Berlin A."/>
            <person name="Chapman S.B."/>
            <person name="Chen Z."/>
            <person name="Freedman E."/>
            <person name="Gellesch M."/>
            <person name="Goldberg J."/>
            <person name="Griggs A."/>
            <person name="Gujja S."/>
            <person name="Heilman E.R."/>
            <person name="Heiman D."/>
            <person name="Hepburn T."/>
            <person name="Howarth C."/>
            <person name="Jen D."/>
            <person name="Larson L."/>
            <person name="Mehta T."/>
            <person name="Neiman D."/>
            <person name="Pearson M."/>
            <person name="Roberts A."/>
            <person name="Saif S."/>
            <person name="Shea T."/>
            <person name="Shenoy N."/>
            <person name="Sisk P."/>
            <person name="Stolte C."/>
            <person name="Sykes S."/>
            <person name="Walk T."/>
            <person name="White J."/>
            <person name="Yandava C."/>
            <person name="Haas B."/>
            <person name="Nusbaum C."/>
            <person name="Birren B."/>
        </authorList>
    </citation>
    <scope>NUCLEOTIDE SEQUENCE [LARGE SCALE GENOMIC DNA]</scope>
    <source>
        <strain evidence="5">R3-111a-1</strain>
    </source>
</reference>
<dbReference type="RefSeq" id="XP_009228236.1">
    <property type="nucleotide sequence ID" value="XM_009229972.1"/>
</dbReference>
<dbReference type="PANTHER" id="PTHR37488:SF2">
    <property type="entry name" value="DUF1275 DOMAIN-CONTAINING PROTEIN"/>
    <property type="match status" value="1"/>
</dbReference>
<accession>J3PF00</accession>
<feature type="region of interest" description="Disordered" evidence="1">
    <location>
        <begin position="175"/>
        <end position="196"/>
    </location>
</feature>
<protein>
    <recommendedName>
        <fullName evidence="6">DUF1275 domain-containing protein</fullName>
    </recommendedName>
</protein>
<dbReference type="VEuPathDB" id="FungiDB:GGTG_12079"/>
<dbReference type="EnsemblFungi" id="EJT71058">
    <property type="protein sequence ID" value="EJT71058"/>
    <property type="gene ID" value="GGTG_12079"/>
</dbReference>
<evidence type="ECO:0000313" key="4">
    <source>
        <dbReference type="EnsemblFungi" id="EJT71058"/>
    </source>
</evidence>
<keyword evidence="5" id="KW-1185">Reference proteome</keyword>
<feature type="transmembrane region" description="Helical" evidence="2">
    <location>
        <begin position="32"/>
        <end position="58"/>
    </location>
</feature>
<reference evidence="3" key="2">
    <citation type="submission" date="2010-07" db="EMBL/GenBank/DDBJ databases">
        <authorList>
            <consortium name="The Broad Institute Genome Sequencing Platform"/>
            <consortium name="Broad Institute Genome Sequencing Center for Infectious Disease"/>
            <person name="Ma L.-J."/>
            <person name="Dead R."/>
            <person name="Young S."/>
            <person name="Zeng Q."/>
            <person name="Koehrsen M."/>
            <person name="Alvarado L."/>
            <person name="Berlin A."/>
            <person name="Chapman S.B."/>
            <person name="Chen Z."/>
            <person name="Freedman E."/>
            <person name="Gellesch M."/>
            <person name="Goldberg J."/>
            <person name="Griggs A."/>
            <person name="Gujja S."/>
            <person name="Heilman E.R."/>
            <person name="Heiman D."/>
            <person name="Hepburn T."/>
            <person name="Howarth C."/>
            <person name="Jen D."/>
            <person name="Larson L."/>
            <person name="Mehta T."/>
            <person name="Neiman D."/>
            <person name="Pearson M."/>
            <person name="Roberts A."/>
            <person name="Saif S."/>
            <person name="Shea T."/>
            <person name="Shenoy N."/>
            <person name="Sisk P."/>
            <person name="Stolte C."/>
            <person name="Sykes S."/>
            <person name="Walk T."/>
            <person name="White J."/>
            <person name="Yandava C."/>
            <person name="Haas B."/>
            <person name="Nusbaum C."/>
            <person name="Birren B."/>
        </authorList>
    </citation>
    <scope>NUCLEOTIDE SEQUENCE</scope>
    <source>
        <strain evidence="3">R3-111a-1</strain>
    </source>
</reference>
<dbReference type="Proteomes" id="UP000006039">
    <property type="component" value="Unassembled WGS sequence"/>
</dbReference>
<keyword evidence="2" id="KW-0812">Transmembrane</keyword>
<feature type="compositionally biased region" description="Polar residues" evidence="1">
    <location>
        <begin position="186"/>
        <end position="196"/>
    </location>
</feature>
<evidence type="ECO:0000256" key="2">
    <source>
        <dbReference type="SAM" id="Phobius"/>
    </source>
</evidence>
<reference evidence="3" key="3">
    <citation type="submission" date="2010-09" db="EMBL/GenBank/DDBJ databases">
        <title>Annotation of Gaeumannomyces graminis var. tritici R3-111a-1.</title>
        <authorList>
            <consortium name="The Broad Institute Genome Sequencing Platform"/>
            <person name="Ma L.-J."/>
            <person name="Dead R."/>
            <person name="Young S.K."/>
            <person name="Zeng Q."/>
            <person name="Gargeya S."/>
            <person name="Fitzgerald M."/>
            <person name="Haas B."/>
            <person name="Abouelleil A."/>
            <person name="Alvarado L."/>
            <person name="Arachchi H.M."/>
            <person name="Berlin A."/>
            <person name="Brown A."/>
            <person name="Chapman S.B."/>
            <person name="Chen Z."/>
            <person name="Dunbar C."/>
            <person name="Freedman E."/>
            <person name="Gearin G."/>
            <person name="Gellesch M."/>
            <person name="Goldberg J."/>
            <person name="Griggs A."/>
            <person name="Gujja S."/>
            <person name="Heiman D."/>
            <person name="Howarth C."/>
            <person name="Larson L."/>
            <person name="Lui A."/>
            <person name="MacDonald P.J.P."/>
            <person name="Mehta T."/>
            <person name="Montmayeur A."/>
            <person name="Murphy C."/>
            <person name="Neiman D."/>
            <person name="Pearson M."/>
            <person name="Priest M."/>
            <person name="Roberts A."/>
            <person name="Saif S."/>
            <person name="Shea T."/>
            <person name="Shenoy N."/>
            <person name="Sisk P."/>
            <person name="Stolte C."/>
            <person name="Sykes S."/>
            <person name="Yandava C."/>
            <person name="Wortman J."/>
            <person name="Nusbaum C."/>
            <person name="Birren B."/>
        </authorList>
    </citation>
    <scope>NUCLEOTIDE SEQUENCE</scope>
    <source>
        <strain evidence="3">R3-111a-1</strain>
    </source>
</reference>
<dbReference type="eggNOG" id="ENOG502S0ZW">
    <property type="taxonomic scope" value="Eukaryota"/>
</dbReference>
<evidence type="ECO:0008006" key="6">
    <source>
        <dbReference type="Google" id="ProtNLM"/>
    </source>
</evidence>
<reference evidence="4" key="4">
    <citation type="journal article" date="2015" name="G3 (Bethesda)">
        <title>Genome sequences of three phytopathogenic species of the Magnaporthaceae family of fungi.</title>
        <authorList>
            <person name="Okagaki L.H."/>
            <person name="Nunes C.C."/>
            <person name="Sailsbery J."/>
            <person name="Clay B."/>
            <person name="Brown D."/>
            <person name="John T."/>
            <person name="Oh Y."/>
            <person name="Young N."/>
            <person name="Fitzgerald M."/>
            <person name="Haas B.J."/>
            <person name="Zeng Q."/>
            <person name="Young S."/>
            <person name="Adiconis X."/>
            <person name="Fan L."/>
            <person name="Levin J.Z."/>
            <person name="Mitchell T.K."/>
            <person name="Okubara P.A."/>
            <person name="Farman M.L."/>
            <person name="Kohn L.M."/>
            <person name="Birren B."/>
            <person name="Ma L.-J."/>
            <person name="Dean R.A."/>
        </authorList>
    </citation>
    <scope>NUCLEOTIDE SEQUENCE</scope>
    <source>
        <strain evidence="4">R3-111a-1</strain>
    </source>
</reference>
<dbReference type="OrthoDB" id="5288586at2759"/>
<dbReference type="STRING" id="644352.J3PF00"/>
<dbReference type="AlphaFoldDB" id="J3PF00"/>
<dbReference type="InterPro" id="IPR010699">
    <property type="entry name" value="DUF1275"/>
</dbReference>
<dbReference type="GeneID" id="20352537"/>
<evidence type="ECO:0000313" key="5">
    <source>
        <dbReference type="Proteomes" id="UP000006039"/>
    </source>
</evidence>
<dbReference type="Pfam" id="PF06912">
    <property type="entry name" value="DUF1275"/>
    <property type="match status" value="1"/>
</dbReference>
<feature type="transmembrane region" description="Helical" evidence="2">
    <location>
        <begin position="78"/>
        <end position="99"/>
    </location>
</feature>
<dbReference type="PANTHER" id="PTHR37488">
    <property type="entry name" value="DUF1275 DOMAIN-CONTAINING PROTEIN"/>
    <property type="match status" value="1"/>
</dbReference>